<feature type="coiled-coil region" evidence="1">
    <location>
        <begin position="193"/>
        <end position="244"/>
    </location>
</feature>
<dbReference type="EMBL" id="LN483142">
    <property type="protein sequence ID" value="CED82880.1"/>
    <property type="molecule type" value="Genomic_DNA"/>
</dbReference>
<evidence type="ECO:0000256" key="2">
    <source>
        <dbReference type="SAM" id="MobiDB-lite"/>
    </source>
</evidence>
<feature type="region of interest" description="Disordered" evidence="2">
    <location>
        <begin position="1"/>
        <end position="20"/>
    </location>
</feature>
<evidence type="ECO:0000256" key="1">
    <source>
        <dbReference type="SAM" id="Coils"/>
    </source>
</evidence>
<reference evidence="3" key="1">
    <citation type="submission" date="2014-08" db="EMBL/GenBank/DDBJ databases">
        <authorList>
            <person name="Sharma Rahul"/>
            <person name="Thines Marco"/>
        </authorList>
    </citation>
    <scope>NUCLEOTIDE SEQUENCE</scope>
</reference>
<accession>A0A0F7SQV4</accession>
<protein>
    <recommendedName>
        <fullName evidence="4">HAUS augmin-like complex subunit 1</fullName>
    </recommendedName>
</protein>
<keyword evidence="1" id="KW-0175">Coiled coil</keyword>
<organism evidence="3">
    <name type="scientific">Phaffia rhodozyma</name>
    <name type="common">Yeast</name>
    <name type="synonym">Xanthophyllomyces dendrorhous</name>
    <dbReference type="NCBI Taxonomy" id="264483"/>
    <lineage>
        <taxon>Eukaryota</taxon>
        <taxon>Fungi</taxon>
        <taxon>Dikarya</taxon>
        <taxon>Basidiomycota</taxon>
        <taxon>Agaricomycotina</taxon>
        <taxon>Tremellomycetes</taxon>
        <taxon>Cystofilobasidiales</taxon>
        <taxon>Mrakiaceae</taxon>
        <taxon>Phaffia</taxon>
    </lineage>
</organism>
<evidence type="ECO:0008006" key="4">
    <source>
        <dbReference type="Google" id="ProtNLM"/>
    </source>
</evidence>
<sequence length="250" mass="27757">MFTPKARLAPLAPSESDSPWTRKLKSSQLSIVQSAFDQAVQDETASHQSIYQHFKSKLPESLILDDDVNLMALTDLCDVLALQPTTITDSAQVRNLVQQGESLNEALLCAQKAQSISQKEGKSLTALKQSLVHLDQYLASTHSATPSTSASQEAAMIDLKCKQYEEEKDKLLFRTQSDSSLSISNLLTLTQTLESVRADKLALRENLAKFKDLPADLDLAALQVEEGRRELAKLESLRDEMKAQTRKLRI</sequence>
<name>A0A0F7SQV4_PHARH</name>
<dbReference type="AlphaFoldDB" id="A0A0F7SQV4"/>
<evidence type="ECO:0000313" key="3">
    <source>
        <dbReference type="EMBL" id="CED82880.1"/>
    </source>
</evidence>
<proteinExistence type="predicted"/>